<dbReference type="GO" id="GO:0019867">
    <property type="term" value="C:outer membrane"/>
    <property type="evidence" value="ECO:0007669"/>
    <property type="project" value="InterPro"/>
</dbReference>
<dbReference type="EMBL" id="CP048685">
    <property type="protein sequence ID" value="QPJ63094.1"/>
    <property type="molecule type" value="Genomic_DNA"/>
</dbReference>
<feature type="chain" id="PRO_5032644669" evidence="1">
    <location>
        <begin position="20"/>
        <end position="186"/>
    </location>
</feature>
<dbReference type="AlphaFoldDB" id="A0A7T0G155"/>
<dbReference type="PROSITE" id="PS51257">
    <property type="entry name" value="PROKAR_LIPOPROTEIN"/>
    <property type="match status" value="1"/>
</dbReference>
<dbReference type="InterPro" id="IPR004658">
    <property type="entry name" value="OMP_Slp"/>
</dbReference>
<dbReference type="Proteomes" id="UP000594688">
    <property type="component" value="Chromosome"/>
</dbReference>
<evidence type="ECO:0000313" key="2">
    <source>
        <dbReference type="EMBL" id="QPJ63094.1"/>
    </source>
</evidence>
<dbReference type="PANTHER" id="PTHR37530:SF1">
    <property type="entry name" value="OUTER MEMBRANE PROTEIN SLP"/>
    <property type="match status" value="1"/>
</dbReference>
<evidence type="ECO:0000313" key="3">
    <source>
        <dbReference type="Proteomes" id="UP000594688"/>
    </source>
</evidence>
<keyword evidence="2" id="KW-0449">Lipoprotein</keyword>
<dbReference type="KEGG" id="nli:G3M70_14910"/>
<name>A0A7T0G155_9BACT</name>
<keyword evidence="1" id="KW-0732">Signal</keyword>
<evidence type="ECO:0000256" key="1">
    <source>
        <dbReference type="SAM" id="SignalP"/>
    </source>
</evidence>
<dbReference type="PIRSF" id="PIRSF004982">
    <property type="entry name" value="SlP"/>
    <property type="match status" value="1"/>
</dbReference>
<reference evidence="2 3" key="1">
    <citation type="submission" date="2020-02" db="EMBL/GenBank/DDBJ databases">
        <title>Genomic and physiological characterization of two novel Nitrospinaceae genera.</title>
        <authorList>
            <person name="Mueller A.J."/>
            <person name="Jung M.-Y."/>
            <person name="Strachan C.R."/>
            <person name="Herbold C.W."/>
            <person name="Kirkegaard R.H."/>
            <person name="Daims H."/>
        </authorList>
    </citation>
    <scope>NUCLEOTIDE SEQUENCE [LARGE SCALE GENOMIC DNA]</scope>
    <source>
        <strain evidence="2">EB</strain>
    </source>
</reference>
<feature type="signal peptide" evidence="1">
    <location>
        <begin position="1"/>
        <end position="19"/>
    </location>
</feature>
<organism evidence="2 3">
    <name type="scientific">Candidatus Nitronauta litoralis</name>
    <dbReference type="NCBI Taxonomy" id="2705533"/>
    <lineage>
        <taxon>Bacteria</taxon>
        <taxon>Pseudomonadati</taxon>
        <taxon>Nitrospinota/Tectimicrobiota group</taxon>
        <taxon>Nitrospinota</taxon>
        <taxon>Nitrospinia</taxon>
        <taxon>Nitrospinales</taxon>
        <taxon>Nitrospinaceae</taxon>
        <taxon>Candidatus Nitronauta</taxon>
    </lineage>
</organism>
<gene>
    <name evidence="2" type="ORF">G3M70_14910</name>
</gene>
<proteinExistence type="predicted"/>
<protein>
    <submittedName>
        <fullName evidence="2">Slp/YeaY family lipoprotein</fullName>
    </submittedName>
</protein>
<dbReference type="PANTHER" id="PTHR37530">
    <property type="entry name" value="OUTER MEMBRANE PROTEIN SLP"/>
    <property type="match status" value="1"/>
</dbReference>
<accession>A0A7T0G155</accession>
<dbReference type="Pfam" id="PF03843">
    <property type="entry name" value="Slp"/>
    <property type="match status" value="1"/>
</dbReference>
<sequence>MKRFYFVLMVFGLAFSGCAHPISSGLRSQVDPSVTFVHVLQAPEAYIGKTVVLGGVISETRNLDGVTEIEVVEKDLDYSGYPSSADKSLGRFIFRKPGYLEAEIFSKGRVVTGAGKLVGTQRGKIGEADYQFPVVEVEELKLWRENLYPDYGYPPYYYGPGWRPFWRPYPFYAYRYYGRFYPYYYW</sequence>